<keyword evidence="2" id="KW-1185">Reference proteome</keyword>
<dbReference type="EMBL" id="WKJZ01000001">
    <property type="protein sequence ID" value="MVW74122.1"/>
    <property type="molecule type" value="Genomic_DNA"/>
</dbReference>
<sequence>MIELFDVFLLMLFAAACAWLWRGHGIRERALLLAKQHCAKLDIELLDGAVALRRLAWQRDARGHRRLARLYDFEFTVTGEQRLRGQISMFGQRLSSIELQPHPVLTPQPAPVATQGQSQVVQLEHWRNKTN</sequence>
<dbReference type="Proteomes" id="UP000429555">
    <property type="component" value="Unassembled WGS sequence"/>
</dbReference>
<evidence type="ECO:0000313" key="2">
    <source>
        <dbReference type="Proteomes" id="UP000429555"/>
    </source>
</evidence>
<dbReference type="InterPro" id="IPR021732">
    <property type="entry name" value="DUF3301"/>
</dbReference>
<comment type="caution">
    <text evidence="1">The sequence shown here is derived from an EMBL/GenBank/DDBJ whole genome shotgun (WGS) entry which is preliminary data.</text>
</comment>
<protein>
    <submittedName>
        <fullName evidence="1">DUF3301 domain-containing protein</fullName>
    </submittedName>
</protein>
<dbReference type="Pfam" id="PF11743">
    <property type="entry name" value="DUF3301"/>
    <property type="match status" value="1"/>
</dbReference>
<dbReference type="AlphaFoldDB" id="A0A6I4KTY4"/>
<proteinExistence type="predicted"/>
<reference evidence="1 2" key="1">
    <citation type="submission" date="2019-11" db="EMBL/GenBank/DDBJ databases">
        <title>Pseudomonas flavidum sp. nov., isolated from Baiyang Lake.</title>
        <authorList>
            <person name="Zhao Y."/>
        </authorList>
    </citation>
    <scope>NUCLEOTIDE SEQUENCE [LARGE SCALE GENOMIC DNA]</scope>
    <source>
        <strain evidence="2">R-22-3 w-18</strain>
    </source>
</reference>
<dbReference type="RefSeq" id="WP_160343092.1">
    <property type="nucleotide sequence ID" value="NZ_WKJZ01000001.1"/>
</dbReference>
<evidence type="ECO:0000313" key="1">
    <source>
        <dbReference type="EMBL" id="MVW74122.1"/>
    </source>
</evidence>
<gene>
    <name evidence="1" type="ORF">GJV18_02220</name>
</gene>
<name>A0A6I4KTY4_9PSED</name>
<organism evidence="1 2">
    <name type="scientific">Pseudomonas xionganensis</name>
    <dbReference type="NCBI Taxonomy" id="2654845"/>
    <lineage>
        <taxon>Bacteria</taxon>
        <taxon>Pseudomonadati</taxon>
        <taxon>Pseudomonadota</taxon>
        <taxon>Gammaproteobacteria</taxon>
        <taxon>Pseudomonadales</taxon>
        <taxon>Pseudomonadaceae</taxon>
        <taxon>Pseudomonas</taxon>
    </lineage>
</organism>
<accession>A0A6I4KTY4</accession>